<reference evidence="6 7" key="1">
    <citation type="submission" date="2019-09" db="EMBL/GenBank/DDBJ databases">
        <title>Bird 10,000 Genomes (B10K) Project - Family phase.</title>
        <authorList>
            <person name="Zhang G."/>
        </authorList>
    </citation>
    <scope>NUCLEOTIDE SEQUENCE [LARGE SCALE GENOMIC DNA]</scope>
    <source>
        <strain evidence="6">B10K-DU-002-03</strain>
        <tissue evidence="6">Muscle</tissue>
    </source>
</reference>
<dbReference type="EMBL" id="VXBA01002582">
    <property type="protein sequence ID" value="NXM70831.1"/>
    <property type="molecule type" value="Genomic_DNA"/>
</dbReference>
<dbReference type="InterPro" id="IPR050216">
    <property type="entry name" value="LRR_domain-containing"/>
</dbReference>
<dbReference type="AlphaFoldDB" id="A0A7L1CYG8"/>
<dbReference type="Pfam" id="PF13855">
    <property type="entry name" value="LRR_8"/>
    <property type="match status" value="2"/>
</dbReference>
<feature type="compositionally biased region" description="Polar residues" evidence="3">
    <location>
        <begin position="474"/>
        <end position="484"/>
    </location>
</feature>
<dbReference type="PANTHER" id="PTHR48051:SF38">
    <property type="entry name" value="LEUCINE RICH REPEATS AND CALPONIN HOMOLOGY DOMAIN CONTAINING 1"/>
    <property type="match status" value="1"/>
</dbReference>
<keyword evidence="2" id="KW-0677">Repeat</keyword>
<organism evidence="6 7">
    <name type="scientific">Serilophus lunatus</name>
    <name type="common">silver-breasted broadbill</name>
    <dbReference type="NCBI Taxonomy" id="239386"/>
    <lineage>
        <taxon>Eukaryota</taxon>
        <taxon>Metazoa</taxon>
        <taxon>Chordata</taxon>
        <taxon>Craniata</taxon>
        <taxon>Vertebrata</taxon>
        <taxon>Euteleostomi</taxon>
        <taxon>Archelosauria</taxon>
        <taxon>Archosauria</taxon>
        <taxon>Dinosauria</taxon>
        <taxon>Saurischia</taxon>
        <taxon>Theropoda</taxon>
        <taxon>Coelurosauria</taxon>
        <taxon>Aves</taxon>
        <taxon>Neognathae</taxon>
        <taxon>Neoaves</taxon>
        <taxon>Telluraves</taxon>
        <taxon>Australaves</taxon>
        <taxon>Passeriformes</taxon>
        <taxon>Eurylaimidae</taxon>
        <taxon>Serilophus</taxon>
    </lineage>
</organism>
<keyword evidence="4" id="KW-0472">Membrane</keyword>
<dbReference type="InterPro" id="IPR001715">
    <property type="entry name" value="CH_dom"/>
</dbReference>
<dbReference type="FunFam" id="1.10.418.10:FF:000021">
    <property type="entry name" value="Leucine-rich repeat and calponin homology domain-containing protein 1 isoform 3"/>
    <property type="match status" value="1"/>
</dbReference>
<feature type="region of interest" description="Disordered" evidence="3">
    <location>
        <begin position="253"/>
        <end position="288"/>
    </location>
</feature>
<accession>A0A7L1CYG8</accession>
<feature type="non-terminal residue" evidence="6">
    <location>
        <position position="704"/>
    </location>
</feature>
<dbReference type="InterPro" id="IPR001611">
    <property type="entry name" value="Leu-rich_rpt"/>
</dbReference>
<dbReference type="CDD" id="cd21270">
    <property type="entry name" value="CH_LRCH1"/>
    <property type="match status" value="1"/>
</dbReference>
<sequence>NRGLERALEEAAHSGGLNLSGRKLKEFPRSAAALSHDLSDTVRADLSKNRLTEVPTELCHFVSLETLNLYHNCIKIIPDAIVNLQMLTYLNLSRNQLSSLPACLCGLPLKVLIASNNKLGSLPEEIGQLKQLMELDVSCNEITALPQQIGQLKSLKELNVRRNYLEVLPQELVQLPLVKFDFSCNKVLVIPICFRKMVQLQVLLLENNPLQSPPAQICTKGKVHIFKYLTVQACQIKTADSLYLNAIESQHLPQPVEESKKDSDSGVGSDNGDKRLSATEPSDEDTVSFNVPMSDIMEEDHIIKEDSGHHANSRKVEFHQGSTHLIVNDKSRETGNQFDESDTLTAEFMSYIKASLAAECDELLRIEEDTQWQTDEIINLSEEQTIDIAMIEQLREAVDLLQDSNRFSMDISESSGANLYPMEPAIALEFQGSAVKFSEMFSFSFFFFSNVQSDLIGWNTSGQTSHNENKDKSPTVSPTTNTTIPFGLKPRSDPSLSFPPISFNTLTQAQTWDNFSYSIPSEGDSDNVFLRPQRNLESIDPQFTIRRKMEQMREERELVEQLRENIETRLKICLPEDLGSALMDGVVLCHLVNHVRPRSVGSIHVPSPAVPKLSMAKCRRNVENFLDACRKLGIPEADLCSPYDILQSDIRHIRKTVDTLLALGEKPPQSTSTFRSWDLLGFCLFHILFIVLMYITYHWNLLTA</sequence>
<dbReference type="Gene3D" id="3.80.10.10">
    <property type="entry name" value="Ribonuclease Inhibitor"/>
    <property type="match status" value="1"/>
</dbReference>
<dbReference type="Gene3D" id="1.10.418.10">
    <property type="entry name" value="Calponin-like domain"/>
    <property type="match status" value="1"/>
</dbReference>
<dbReference type="SMART" id="SM00369">
    <property type="entry name" value="LRR_TYP"/>
    <property type="match status" value="5"/>
</dbReference>
<evidence type="ECO:0000256" key="3">
    <source>
        <dbReference type="SAM" id="MobiDB-lite"/>
    </source>
</evidence>
<dbReference type="SUPFAM" id="SSF47576">
    <property type="entry name" value="Calponin-homology domain, CH-domain"/>
    <property type="match status" value="1"/>
</dbReference>
<dbReference type="GO" id="GO:0005737">
    <property type="term" value="C:cytoplasm"/>
    <property type="evidence" value="ECO:0007669"/>
    <property type="project" value="TreeGrafter"/>
</dbReference>
<feature type="transmembrane region" description="Helical" evidence="4">
    <location>
        <begin position="679"/>
        <end position="697"/>
    </location>
</feature>
<dbReference type="SMART" id="SM00033">
    <property type="entry name" value="CH"/>
    <property type="match status" value="1"/>
</dbReference>
<evidence type="ECO:0000259" key="5">
    <source>
        <dbReference type="PROSITE" id="PS50021"/>
    </source>
</evidence>
<feature type="non-terminal residue" evidence="6">
    <location>
        <position position="1"/>
    </location>
</feature>
<dbReference type="InterPro" id="IPR032675">
    <property type="entry name" value="LRR_dom_sf"/>
</dbReference>
<evidence type="ECO:0000313" key="6">
    <source>
        <dbReference type="EMBL" id="NXM70831.1"/>
    </source>
</evidence>
<evidence type="ECO:0000256" key="1">
    <source>
        <dbReference type="ARBA" id="ARBA00022614"/>
    </source>
</evidence>
<dbReference type="OrthoDB" id="6149831at2759"/>
<gene>
    <name evidence="6" type="primary">Lrch1</name>
    <name evidence="6" type="ORF">SERLUN_R04418</name>
</gene>
<dbReference type="InterPro" id="IPR003591">
    <property type="entry name" value="Leu-rich_rpt_typical-subtyp"/>
</dbReference>
<evidence type="ECO:0000256" key="2">
    <source>
        <dbReference type="ARBA" id="ARBA00022737"/>
    </source>
</evidence>
<dbReference type="SUPFAM" id="SSF52058">
    <property type="entry name" value="L domain-like"/>
    <property type="match status" value="1"/>
</dbReference>
<dbReference type="FunFam" id="3.80.10.10:FF:000007">
    <property type="entry name" value="Leucine-rich repeat and calponin homology domain-containing protein 1 isoform 3"/>
    <property type="match status" value="1"/>
</dbReference>
<feature type="domain" description="Calponin-homology (CH)" evidence="5">
    <location>
        <begin position="552"/>
        <end position="668"/>
    </location>
</feature>
<keyword evidence="7" id="KW-1185">Reference proteome</keyword>
<dbReference type="PANTHER" id="PTHR48051">
    <property type="match status" value="1"/>
</dbReference>
<dbReference type="Proteomes" id="UP000553648">
    <property type="component" value="Unassembled WGS sequence"/>
</dbReference>
<evidence type="ECO:0000256" key="4">
    <source>
        <dbReference type="SAM" id="Phobius"/>
    </source>
</evidence>
<comment type="caution">
    <text evidence="6">The sequence shown here is derived from an EMBL/GenBank/DDBJ whole genome shotgun (WGS) entry which is preliminary data.</text>
</comment>
<keyword evidence="1" id="KW-0433">Leucine-rich repeat</keyword>
<evidence type="ECO:0000313" key="7">
    <source>
        <dbReference type="Proteomes" id="UP000553648"/>
    </source>
</evidence>
<dbReference type="Pfam" id="PF00307">
    <property type="entry name" value="CH"/>
    <property type="match status" value="1"/>
</dbReference>
<feature type="region of interest" description="Disordered" evidence="3">
    <location>
        <begin position="462"/>
        <end position="489"/>
    </location>
</feature>
<dbReference type="SMART" id="SM00364">
    <property type="entry name" value="LRR_BAC"/>
    <property type="match status" value="4"/>
</dbReference>
<dbReference type="PROSITE" id="PS50021">
    <property type="entry name" value="CH"/>
    <property type="match status" value="1"/>
</dbReference>
<keyword evidence="4" id="KW-0812">Transmembrane</keyword>
<dbReference type="PROSITE" id="PS51450">
    <property type="entry name" value="LRR"/>
    <property type="match status" value="2"/>
</dbReference>
<proteinExistence type="predicted"/>
<protein>
    <submittedName>
        <fullName evidence="6">LRCH1 protein</fullName>
    </submittedName>
</protein>
<dbReference type="InterPro" id="IPR036872">
    <property type="entry name" value="CH_dom_sf"/>
</dbReference>
<name>A0A7L1CYG8_9PASS</name>
<keyword evidence="4" id="KW-1133">Transmembrane helix</keyword>